<keyword evidence="1" id="KW-0472">Membrane</keyword>
<sequence>MDQQHIQIFIKSNSITAFKRIKRLLYGIFLISIISTAVLFGQSDLFSYGNNRPVADAGLDIKTQSKGSIFLDASRSFISNGSKLKYQWIFTPGLALNSENDFSSELSVETYGSKYLKSVQTNKQVLDVKLAENVPGTKLEVILKVRDRIGFEDADTLIVEYFDPTAPPEIIVDTSDVIVDSLTLTLSDSDSVIVEEGGSGILIQGLTQGEIIPVDVQIINSIIMDQIQVLGFDYIVYLNKNLKPDELTKDYDFDCITDSCA</sequence>
<keyword evidence="1" id="KW-0812">Transmembrane</keyword>
<evidence type="ECO:0008006" key="3">
    <source>
        <dbReference type="Google" id="ProtNLM"/>
    </source>
</evidence>
<dbReference type="EMBL" id="UINC01086658">
    <property type="protein sequence ID" value="SVC35319.1"/>
    <property type="molecule type" value="Genomic_DNA"/>
</dbReference>
<gene>
    <name evidence="2" type="ORF">METZ01_LOCUS288173</name>
</gene>
<keyword evidence="1" id="KW-1133">Transmembrane helix</keyword>
<dbReference type="Gene3D" id="2.60.40.10">
    <property type="entry name" value="Immunoglobulins"/>
    <property type="match status" value="1"/>
</dbReference>
<protein>
    <recommendedName>
        <fullName evidence="3">PKD domain-containing protein</fullName>
    </recommendedName>
</protein>
<evidence type="ECO:0000313" key="2">
    <source>
        <dbReference type="EMBL" id="SVC35319.1"/>
    </source>
</evidence>
<feature type="transmembrane region" description="Helical" evidence="1">
    <location>
        <begin position="24"/>
        <end position="41"/>
    </location>
</feature>
<dbReference type="AlphaFoldDB" id="A0A382LF76"/>
<reference evidence="2" key="1">
    <citation type="submission" date="2018-05" db="EMBL/GenBank/DDBJ databases">
        <authorList>
            <person name="Lanie J.A."/>
            <person name="Ng W.-L."/>
            <person name="Kazmierczak K.M."/>
            <person name="Andrzejewski T.M."/>
            <person name="Davidsen T.M."/>
            <person name="Wayne K.J."/>
            <person name="Tettelin H."/>
            <person name="Glass J.I."/>
            <person name="Rusch D."/>
            <person name="Podicherti R."/>
            <person name="Tsui H.-C.T."/>
            <person name="Winkler M.E."/>
        </authorList>
    </citation>
    <scope>NUCLEOTIDE SEQUENCE</scope>
</reference>
<accession>A0A382LF76</accession>
<name>A0A382LF76_9ZZZZ</name>
<evidence type="ECO:0000256" key="1">
    <source>
        <dbReference type="SAM" id="Phobius"/>
    </source>
</evidence>
<feature type="non-terminal residue" evidence="2">
    <location>
        <position position="261"/>
    </location>
</feature>
<organism evidence="2">
    <name type="scientific">marine metagenome</name>
    <dbReference type="NCBI Taxonomy" id="408172"/>
    <lineage>
        <taxon>unclassified sequences</taxon>
        <taxon>metagenomes</taxon>
        <taxon>ecological metagenomes</taxon>
    </lineage>
</organism>
<proteinExistence type="predicted"/>
<dbReference type="InterPro" id="IPR013783">
    <property type="entry name" value="Ig-like_fold"/>
</dbReference>